<dbReference type="Gene3D" id="3.30.465.10">
    <property type="match status" value="2"/>
</dbReference>
<dbReference type="Pfam" id="PF08031">
    <property type="entry name" value="BBE"/>
    <property type="match status" value="1"/>
</dbReference>
<dbReference type="Proteomes" id="UP001465976">
    <property type="component" value="Unassembled WGS sequence"/>
</dbReference>
<dbReference type="InterPro" id="IPR050432">
    <property type="entry name" value="FAD-linked_Oxidoreductases_BP"/>
</dbReference>
<name>A0ABR3FGU8_9AGAR</name>
<gene>
    <name evidence="5" type="ORF">V5O48_007551</name>
</gene>
<dbReference type="InterPro" id="IPR006094">
    <property type="entry name" value="Oxid_FAD_bind_N"/>
</dbReference>
<dbReference type="EMBL" id="JBAHYK010000400">
    <property type="protein sequence ID" value="KAL0574411.1"/>
    <property type="molecule type" value="Genomic_DNA"/>
</dbReference>
<dbReference type="InterPro" id="IPR016166">
    <property type="entry name" value="FAD-bd_PCMH"/>
</dbReference>
<evidence type="ECO:0000256" key="1">
    <source>
        <dbReference type="ARBA" id="ARBA00005466"/>
    </source>
</evidence>
<dbReference type="PROSITE" id="PS51387">
    <property type="entry name" value="FAD_PCMH"/>
    <property type="match status" value="1"/>
</dbReference>
<dbReference type="InterPro" id="IPR012951">
    <property type="entry name" value="BBE"/>
</dbReference>
<evidence type="ECO:0000259" key="4">
    <source>
        <dbReference type="PROSITE" id="PS51387"/>
    </source>
</evidence>
<proteinExistence type="inferred from homology"/>
<evidence type="ECO:0000256" key="2">
    <source>
        <dbReference type="ARBA" id="ARBA00023002"/>
    </source>
</evidence>
<dbReference type="InterPro" id="IPR016169">
    <property type="entry name" value="FAD-bd_PCMH_sub2"/>
</dbReference>
<comment type="similarity">
    <text evidence="1">Belongs to the oxygen-dependent FAD-linked oxidoreductase family.</text>
</comment>
<keyword evidence="2" id="KW-0560">Oxidoreductase</keyword>
<keyword evidence="3" id="KW-0732">Signal</keyword>
<organism evidence="5 6">
    <name type="scientific">Marasmius crinis-equi</name>
    <dbReference type="NCBI Taxonomy" id="585013"/>
    <lineage>
        <taxon>Eukaryota</taxon>
        <taxon>Fungi</taxon>
        <taxon>Dikarya</taxon>
        <taxon>Basidiomycota</taxon>
        <taxon>Agaricomycotina</taxon>
        <taxon>Agaricomycetes</taxon>
        <taxon>Agaricomycetidae</taxon>
        <taxon>Agaricales</taxon>
        <taxon>Marasmiineae</taxon>
        <taxon>Marasmiaceae</taxon>
        <taxon>Marasmius</taxon>
    </lineage>
</organism>
<accession>A0ABR3FGU8</accession>
<feature type="chain" id="PRO_5045599224" description="FAD-binding PCMH-type domain-containing protein" evidence="3">
    <location>
        <begin position="27"/>
        <end position="597"/>
    </location>
</feature>
<feature type="signal peptide" evidence="3">
    <location>
        <begin position="1"/>
        <end position="26"/>
    </location>
</feature>
<sequence length="597" mass="66093">MPHVLLRMFIKAIFITALATLRVASAHKSCRILPGDSSWPTEDVWDAFNHSIDGRLIKTIPIGSPCHDPTFDEEECNKVRSNWHNPAFHEPHASSVMDPIFLNKSCDPFDPRETPCRIGRYVQYAVNVSTPDHVIETVRFVKKHNIRFVVKNTGHDYLGRSTGTGAVSVWMHNLREVDFISQFESSDYSGPAFKVNAGVLGFDLATEADKRGLVVVGGECPTVGFAGGYIQGGGHSLLSSFHGMAADHTLEFEVITAQGEFVRASPTKHEDLYWALSGGGGGTYGIVWSVTVKAHQNLPITIASINFTSEGLTPDTFWQAIDAYQALTPSLTDAKLWAIAQYSPAFFFLNPVFAVNKTTSEVSALLRPLLDTLDDLGVKYVSAVESHGSYLEAYNTLTFLKTFTVADILIGTRLLPRTLWEDESKLKSLKKTIRGLAESGAIVFEFVQRPTLEVGGNPDNAVLPAWRDTERHFATILPLVDGQSFQDQTQAQNRITTEFIPALKKLTPGSGAYNNEADFNDPDWKEAFYGSNYRRLLRIKNEWDPDQILYGAVSVGGDRWRETEEGRLCRTTTGVGSDDHEGRLVCQNPLDDGGRDL</sequence>
<evidence type="ECO:0000313" key="6">
    <source>
        <dbReference type="Proteomes" id="UP001465976"/>
    </source>
</evidence>
<keyword evidence="6" id="KW-1185">Reference proteome</keyword>
<protein>
    <recommendedName>
        <fullName evidence="4">FAD-binding PCMH-type domain-containing protein</fullName>
    </recommendedName>
</protein>
<dbReference type="Pfam" id="PF01565">
    <property type="entry name" value="FAD_binding_4"/>
    <property type="match status" value="1"/>
</dbReference>
<dbReference type="InterPro" id="IPR036318">
    <property type="entry name" value="FAD-bd_PCMH-like_sf"/>
</dbReference>
<comment type="caution">
    <text evidence="5">The sequence shown here is derived from an EMBL/GenBank/DDBJ whole genome shotgun (WGS) entry which is preliminary data.</text>
</comment>
<feature type="domain" description="FAD-binding PCMH-type" evidence="4">
    <location>
        <begin position="117"/>
        <end position="297"/>
    </location>
</feature>
<dbReference type="PANTHER" id="PTHR13878">
    <property type="entry name" value="GULONOLACTONE OXIDASE"/>
    <property type="match status" value="1"/>
</dbReference>
<evidence type="ECO:0000256" key="3">
    <source>
        <dbReference type="SAM" id="SignalP"/>
    </source>
</evidence>
<dbReference type="PANTHER" id="PTHR13878:SF91">
    <property type="entry name" value="FAD BINDING DOMAIN PROTEIN (AFU_ORTHOLOGUE AFUA_6G12070)-RELATED"/>
    <property type="match status" value="1"/>
</dbReference>
<dbReference type="SUPFAM" id="SSF56176">
    <property type="entry name" value="FAD-binding/transporter-associated domain-like"/>
    <property type="match status" value="1"/>
</dbReference>
<reference evidence="5 6" key="1">
    <citation type="submission" date="2024-02" db="EMBL/GenBank/DDBJ databases">
        <title>A draft genome for the cacao thread blight pathogen Marasmius crinis-equi.</title>
        <authorList>
            <person name="Cohen S.P."/>
            <person name="Baruah I.K."/>
            <person name="Amoako-Attah I."/>
            <person name="Bukari Y."/>
            <person name="Meinhardt L.W."/>
            <person name="Bailey B.A."/>
        </authorList>
    </citation>
    <scope>NUCLEOTIDE SEQUENCE [LARGE SCALE GENOMIC DNA]</scope>
    <source>
        <strain evidence="5 6">GH-76</strain>
    </source>
</reference>
<evidence type="ECO:0000313" key="5">
    <source>
        <dbReference type="EMBL" id="KAL0574411.1"/>
    </source>
</evidence>